<proteinExistence type="predicted"/>
<keyword evidence="1" id="KW-0812">Transmembrane</keyword>
<accession>A0A371Z2B5</accession>
<keyword evidence="1" id="KW-0472">Membrane</keyword>
<evidence type="ECO:0000256" key="1">
    <source>
        <dbReference type="SAM" id="Phobius"/>
    </source>
</evidence>
<protein>
    <recommendedName>
        <fullName evidence="4">Glycosyltransferase RgtA/B/C/D-like domain-containing protein</fullName>
    </recommendedName>
</protein>
<comment type="caution">
    <text evidence="2">The sequence shown here is derived from an EMBL/GenBank/DDBJ whole genome shotgun (WGS) entry which is preliminary data.</text>
</comment>
<evidence type="ECO:0000313" key="2">
    <source>
        <dbReference type="EMBL" id="RFD20636.1"/>
    </source>
</evidence>
<feature type="transmembrane region" description="Helical" evidence="1">
    <location>
        <begin position="171"/>
        <end position="198"/>
    </location>
</feature>
<feature type="transmembrane region" description="Helical" evidence="1">
    <location>
        <begin position="13"/>
        <end position="30"/>
    </location>
</feature>
<keyword evidence="1" id="KW-1133">Transmembrane helix</keyword>
<evidence type="ECO:0008006" key="4">
    <source>
        <dbReference type="Google" id="ProtNLM"/>
    </source>
</evidence>
<reference evidence="2 3" key="1">
    <citation type="submission" date="2018-08" db="EMBL/GenBank/DDBJ databases">
        <title>Komagataeibacter sp. AV 382.</title>
        <authorList>
            <person name="Skraban J."/>
            <person name="Trcek J."/>
        </authorList>
    </citation>
    <scope>NUCLEOTIDE SEQUENCE [LARGE SCALE GENOMIC DNA]</scope>
    <source>
        <strain evidence="2 3">AV 382</strain>
    </source>
</reference>
<feature type="transmembrane region" description="Helical" evidence="1">
    <location>
        <begin position="210"/>
        <end position="233"/>
    </location>
</feature>
<dbReference type="Proteomes" id="UP000262371">
    <property type="component" value="Unassembled WGS sequence"/>
</dbReference>
<dbReference type="EMBL" id="QUWV01000039">
    <property type="protein sequence ID" value="RFD20636.1"/>
    <property type="molecule type" value="Genomic_DNA"/>
</dbReference>
<gene>
    <name evidence="2" type="ORF">DY926_04910</name>
</gene>
<feature type="transmembrane region" description="Helical" evidence="1">
    <location>
        <begin position="108"/>
        <end position="126"/>
    </location>
</feature>
<dbReference type="AlphaFoldDB" id="A0A371Z2B5"/>
<feature type="transmembrane region" description="Helical" evidence="1">
    <location>
        <begin position="294"/>
        <end position="316"/>
    </location>
</feature>
<keyword evidence="3" id="KW-1185">Reference proteome</keyword>
<evidence type="ECO:0000313" key="3">
    <source>
        <dbReference type="Proteomes" id="UP000262371"/>
    </source>
</evidence>
<feature type="transmembrane region" description="Helical" evidence="1">
    <location>
        <begin position="138"/>
        <end position="155"/>
    </location>
</feature>
<feature type="transmembrane region" description="Helical" evidence="1">
    <location>
        <begin position="81"/>
        <end position="101"/>
    </location>
</feature>
<sequence length="486" mass="54469">MIKYLGEEKTREAKYIICLLVFSIITRFLALGNPIIGVDVGFYLFTGGQLLHGAIPFVDIWDRKPLGLFILYAFFHLFGSYRVWAFEIGALISVWLTGVVLMRMARTIAPASGAFVAALLYIAWTVLEGGDGGQSPVFYNLPVAMAMALVLRGLVHKSSTPQDIARTARKVMLLFGIAIQIKYTVIFEGAFAGLFLIYCLYKAGASYRDIFVQMLAWMAIALAPTTVIALAYVAMGHGYDWWYANILSIFHRTGLSSSRQEGIRMLWLTAPLLLSFPLRPFLSAPMDDQQKRCAQFLNLWALAAVGGVCIMGTRYLHYALPMLPPLAVAASPLWNRKAGKIWLCLVVTYATVKGQVLLAKHLHTQGNAQRFRAVIAAVSNPEGCVFVYGGSPIVYDFTKYCHLTTHPFPDHLNSTVEEHATGINQQDEIRKILASRPTYILTHEPGDIAENELIRQMVYQEIRANYQETFRTVQGQKNWVVYKRIH</sequence>
<name>A0A371Z2B5_9PROT</name>
<organism evidence="2 3">
    <name type="scientific">Komagataeibacter melaceti</name>
    <dbReference type="NCBI Taxonomy" id="2766577"/>
    <lineage>
        <taxon>Bacteria</taxon>
        <taxon>Pseudomonadati</taxon>
        <taxon>Pseudomonadota</taxon>
        <taxon>Alphaproteobacteria</taxon>
        <taxon>Acetobacterales</taxon>
        <taxon>Acetobacteraceae</taxon>
        <taxon>Komagataeibacter</taxon>
    </lineage>
</organism>